<protein>
    <submittedName>
        <fullName evidence="1">Phorbol-12-myristate-13-acetate-induced protein 1</fullName>
    </submittedName>
</protein>
<dbReference type="AlphaFoldDB" id="A0A3B3V1V7"/>
<reference evidence="1" key="1">
    <citation type="submission" date="2025-08" db="UniProtKB">
        <authorList>
            <consortium name="Ensembl"/>
        </authorList>
    </citation>
    <scope>IDENTIFICATION</scope>
</reference>
<proteinExistence type="predicted"/>
<reference evidence="1" key="2">
    <citation type="submission" date="2025-09" db="UniProtKB">
        <authorList>
            <consortium name="Ensembl"/>
        </authorList>
    </citation>
    <scope>IDENTIFICATION</scope>
</reference>
<dbReference type="GO" id="GO:0043065">
    <property type="term" value="P:positive regulation of apoptotic process"/>
    <property type="evidence" value="ECO:0007669"/>
    <property type="project" value="Ensembl"/>
</dbReference>
<dbReference type="Ensembl" id="ENSPLAT00000032084.1">
    <property type="protein sequence ID" value="ENSPLAP00000018917.1"/>
    <property type="gene ID" value="ENSPLAG00000023687.1"/>
</dbReference>
<name>A0A3B3V1V7_9TELE</name>
<sequence length="28" mass="3390">MENHLPAAVELCARELRQVGDKLYWRYK</sequence>
<dbReference type="Proteomes" id="UP000261500">
    <property type="component" value="Unplaced"/>
</dbReference>
<evidence type="ECO:0000313" key="2">
    <source>
        <dbReference type="Proteomes" id="UP000261500"/>
    </source>
</evidence>
<organism evidence="1 2">
    <name type="scientific">Poecilia latipinna</name>
    <name type="common">sailfin molly</name>
    <dbReference type="NCBI Taxonomy" id="48699"/>
    <lineage>
        <taxon>Eukaryota</taxon>
        <taxon>Metazoa</taxon>
        <taxon>Chordata</taxon>
        <taxon>Craniata</taxon>
        <taxon>Vertebrata</taxon>
        <taxon>Euteleostomi</taxon>
        <taxon>Actinopterygii</taxon>
        <taxon>Neopterygii</taxon>
        <taxon>Teleostei</taxon>
        <taxon>Neoteleostei</taxon>
        <taxon>Acanthomorphata</taxon>
        <taxon>Ovalentaria</taxon>
        <taxon>Atherinomorphae</taxon>
        <taxon>Cyprinodontiformes</taxon>
        <taxon>Poeciliidae</taxon>
        <taxon>Poeciliinae</taxon>
        <taxon>Poecilia</taxon>
    </lineage>
</organism>
<keyword evidence="2" id="KW-1185">Reference proteome</keyword>
<accession>A0A3B3V1V7</accession>
<evidence type="ECO:0000313" key="1">
    <source>
        <dbReference type="Ensembl" id="ENSPLAP00000018917.1"/>
    </source>
</evidence>
<dbReference type="GeneTree" id="ENSGT00980000199400"/>